<reference evidence="2 3" key="1">
    <citation type="submission" date="2020-03" db="EMBL/GenBank/DDBJ databases">
        <authorList>
            <person name="Sun Q."/>
        </authorList>
    </citation>
    <scope>NUCLEOTIDE SEQUENCE [LARGE SCALE GENOMIC DNA]</scope>
    <source>
        <strain evidence="2 3">JC162</strain>
    </source>
</reference>
<proteinExistence type="predicted"/>
<comment type="caution">
    <text evidence="2">The sequence shown here is derived from an EMBL/GenBank/DDBJ whole genome shotgun (WGS) entry which is preliminary data.</text>
</comment>
<evidence type="ECO:0000313" key="2">
    <source>
        <dbReference type="EMBL" id="NMJ42139.1"/>
    </source>
</evidence>
<dbReference type="GO" id="GO:0004479">
    <property type="term" value="F:methionyl-tRNA formyltransferase activity"/>
    <property type="evidence" value="ECO:0007669"/>
    <property type="project" value="TreeGrafter"/>
</dbReference>
<keyword evidence="3" id="KW-1185">Reference proteome</keyword>
<dbReference type="SUPFAM" id="SSF53328">
    <property type="entry name" value="Formyltransferase"/>
    <property type="match status" value="1"/>
</dbReference>
<dbReference type="PANTHER" id="PTHR11138:SF5">
    <property type="entry name" value="METHIONYL-TRNA FORMYLTRANSFERASE, MITOCHONDRIAL"/>
    <property type="match status" value="1"/>
</dbReference>
<gene>
    <name evidence="2" type="ORF">GWK16_12865</name>
</gene>
<feature type="domain" description="Formyl transferase N-terminal" evidence="1">
    <location>
        <begin position="100"/>
        <end position="209"/>
    </location>
</feature>
<dbReference type="Pfam" id="PF00551">
    <property type="entry name" value="Formyl_trans_N"/>
    <property type="match status" value="1"/>
</dbReference>
<protein>
    <submittedName>
        <fullName evidence="2">Formyl transferase</fullName>
    </submittedName>
</protein>
<evidence type="ECO:0000313" key="3">
    <source>
        <dbReference type="Proteomes" id="UP000548582"/>
    </source>
</evidence>
<name>A0A848EF11_9PROT</name>
<dbReference type="EMBL" id="JABBKX010000003">
    <property type="protein sequence ID" value="NMJ42139.1"/>
    <property type="molecule type" value="Genomic_DNA"/>
</dbReference>
<sequence length="263" mass="27724">MPLRVALLTLESTASAEAAARVLRETRHEVVFLGVSSPLSRARARRIIGRCGPRIIPWLLAEFVAPRLMRPRGTGPLAAAARARGVTPTPIVDINGAFAQAAIEATRPDVIAICHFDQILVPEVLALAPRGGVNLHPSLLPLHRGPMPCFWAAAEGGGDFGVSVHRLAPRIDAGPVIAQRRVPVPAEATVSTAARLLHQAGAELLLQALDDIATGRDRGRDSPPLPYQSFPDGAAIAAARRKGVRLAGFADWRAGRALGGVAV</sequence>
<keyword evidence="2" id="KW-0808">Transferase</keyword>
<dbReference type="InterPro" id="IPR002376">
    <property type="entry name" value="Formyl_transf_N"/>
</dbReference>
<evidence type="ECO:0000259" key="1">
    <source>
        <dbReference type="Pfam" id="PF00551"/>
    </source>
</evidence>
<accession>A0A848EF11</accession>
<dbReference type="RefSeq" id="WP_170054353.1">
    <property type="nucleotide sequence ID" value="NZ_JABBKX010000003.1"/>
</dbReference>
<dbReference type="InterPro" id="IPR036477">
    <property type="entry name" value="Formyl_transf_N_sf"/>
</dbReference>
<dbReference type="Gene3D" id="3.40.50.170">
    <property type="entry name" value="Formyl transferase, N-terminal domain"/>
    <property type="match status" value="1"/>
</dbReference>
<dbReference type="AlphaFoldDB" id="A0A848EF11"/>
<dbReference type="Proteomes" id="UP000548582">
    <property type="component" value="Unassembled WGS sequence"/>
</dbReference>
<organism evidence="2 3">
    <name type="scientific">Neoroseomonas marina</name>
    <dbReference type="NCBI Taxonomy" id="1232220"/>
    <lineage>
        <taxon>Bacteria</taxon>
        <taxon>Pseudomonadati</taxon>
        <taxon>Pseudomonadota</taxon>
        <taxon>Alphaproteobacteria</taxon>
        <taxon>Acetobacterales</taxon>
        <taxon>Acetobacteraceae</taxon>
        <taxon>Neoroseomonas</taxon>
    </lineage>
</organism>
<dbReference type="PANTHER" id="PTHR11138">
    <property type="entry name" value="METHIONYL-TRNA FORMYLTRANSFERASE"/>
    <property type="match status" value="1"/>
</dbReference>
<dbReference type="GO" id="GO:0005829">
    <property type="term" value="C:cytosol"/>
    <property type="evidence" value="ECO:0007669"/>
    <property type="project" value="TreeGrafter"/>
</dbReference>